<dbReference type="InterPro" id="IPR002818">
    <property type="entry name" value="DJ-1/PfpI"/>
</dbReference>
<keyword evidence="3" id="KW-0804">Transcription</keyword>
<comment type="caution">
    <text evidence="5">The sequence shown here is derived from an EMBL/GenBank/DDBJ whole genome shotgun (WGS) entry which is preliminary data.</text>
</comment>
<organism evidence="5 6">
    <name type="scientific">Actinoallomurus bryophytorum</name>
    <dbReference type="NCBI Taxonomy" id="1490222"/>
    <lineage>
        <taxon>Bacteria</taxon>
        <taxon>Bacillati</taxon>
        <taxon>Actinomycetota</taxon>
        <taxon>Actinomycetes</taxon>
        <taxon>Streptosporangiales</taxon>
        <taxon>Thermomonosporaceae</taxon>
        <taxon>Actinoallomurus</taxon>
    </lineage>
</organism>
<dbReference type="PANTHER" id="PTHR43130:SF3">
    <property type="entry name" value="HTH-TYPE TRANSCRIPTIONAL REGULATOR RV1931C"/>
    <property type="match status" value="1"/>
</dbReference>
<evidence type="ECO:0000256" key="3">
    <source>
        <dbReference type="ARBA" id="ARBA00023163"/>
    </source>
</evidence>
<dbReference type="Proteomes" id="UP000316096">
    <property type="component" value="Unassembled WGS sequence"/>
</dbReference>
<dbReference type="AlphaFoldDB" id="A0A543CPQ4"/>
<dbReference type="Gene3D" id="3.40.50.880">
    <property type="match status" value="1"/>
</dbReference>
<dbReference type="SUPFAM" id="SSF52317">
    <property type="entry name" value="Class I glutamine amidotransferase-like"/>
    <property type="match status" value="1"/>
</dbReference>
<keyword evidence="1" id="KW-0805">Transcription regulation</keyword>
<dbReference type="Pfam" id="PF01965">
    <property type="entry name" value="DJ-1_PfpI"/>
    <property type="match status" value="1"/>
</dbReference>
<dbReference type="Gene3D" id="1.10.10.60">
    <property type="entry name" value="Homeodomain-like"/>
    <property type="match status" value="1"/>
</dbReference>
<dbReference type="PROSITE" id="PS01124">
    <property type="entry name" value="HTH_ARAC_FAMILY_2"/>
    <property type="match status" value="1"/>
</dbReference>
<keyword evidence="6" id="KW-1185">Reference proteome</keyword>
<evidence type="ECO:0000313" key="6">
    <source>
        <dbReference type="Proteomes" id="UP000316096"/>
    </source>
</evidence>
<dbReference type="Pfam" id="PF12833">
    <property type="entry name" value="HTH_18"/>
    <property type="match status" value="1"/>
</dbReference>
<name>A0A543CPQ4_9ACTN</name>
<reference evidence="5 6" key="1">
    <citation type="submission" date="2019-06" db="EMBL/GenBank/DDBJ databases">
        <title>Sequencing the genomes of 1000 actinobacteria strains.</title>
        <authorList>
            <person name="Klenk H.-P."/>
        </authorList>
    </citation>
    <scope>NUCLEOTIDE SEQUENCE [LARGE SCALE GENOMIC DNA]</scope>
    <source>
        <strain evidence="5 6">DSM 102200</strain>
    </source>
</reference>
<dbReference type="SUPFAM" id="SSF46689">
    <property type="entry name" value="Homeodomain-like"/>
    <property type="match status" value="2"/>
</dbReference>
<sequence length="328" mass="35475">MRVRNDIMRTLSDMHTVALATAGRLLHFELAVAYEIFGTPPREATGGWYDVLLCGPVPVRVGPFVVEPDHGLERLVSADTVIVPAYADIDDPPPPELIEAVRAAHESGARVASLCTGAFALGAAGLLDGRRATTHWAHTAELSARHPRAVVDPDVLYTDNGSVLTAAGKAAAVDLCLHLIHLDHGATIANTVARRLVTPPHRPGGQAQFVATPMQVTGDHVLADLLAWVQQRLDQPLTVPDMARRVNTSPRNLGRQFRAVTGQTPIQWLLTQRVRRAQELLEATDESIEAVALATGMGTATTLRRQFKRIVGVPPDSYRRSFHSAKPA</sequence>
<dbReference type="InterPro" id="IPR009057">
    <property type="entry name" value="Homeodomain-like_sf"/>
</dbReference>
<evidence type="ECO:0000256" key="1">
    <source>
        <dbReference type="ARBA" id="ARBA00023015"/>
    </source>
</evidence>
<dbReference type="CDD" id="cd03137">
    <property type="entry name" value="GATase1_AraC_1"/>
    <property type="match status" value="1"/>
</dbReference>
<dbReference type="InterPro" id="IPR018060">
    <property type="entry name" value="HTH_AraC"/>
</dbReference>
<evidence type="ECO:0000259" key="4">
    <source>
        <dbReference type="PROSITE" id="PS01124"/>
    </source>
</evidence>
<dbReference type="InterPro" id="IPR052158">
    <property type="entry name" value="INH-QAR"/>
</dbReference>
<dbReference type="InterPro" id="IPR029062">
    <property type="entry name" value="Class_I_gatase-like"/>
</dbReference>
<evidence type="ECO:0000256" key="2">
    <source>
        <dbReference type="ARBA" id="ARBA00023125"/>
    </source>
</evidence>
<feature type="domain" description="HTH araC/xylS-type" evidence="4">
    <location>
        <begin position="223"/>
        <end position="321"/>
    </location>
</feature>
<dbReference type="EMBL" id="VFOZ01000001">
    <property type="protein sequence ID" value="TQL99076.1"/>
    <property type="molecule type" value="Genomic_DNA"/>
</dbReference>
<dbReference type="SMART" id="SM00342">
    <property type="entry name" value="HTH_ARAC"/>
    <property type="match status" value="1"/>
</dbReference>
<evidence type="ECO:0000313" key="5">
    <source>
        <dbReference type="EMBL" id="TQL99076.1"/>
    </source>
</evidence>
<gene>
    <name evidence="5" type="ORF">FB559_4732</name>
</gene>
<proteinExistence type="predicted"/>
<dbReference type="GO" id="GO:0003700">
    <property type="term" value="F:DNA-binding transcription factor activity"/>
    <property type="evidence" value="ECO:0007669"/>
    <property type="project" value="InterPro"/>
</dbReference>
<dbReference type="PROSITE" id="PS00041">
    <property type="entry name" value="HTH_ARAC_FAMILY_1"/>
    <property type="match status" value="1"/>
</dbReference>
<protein>
    <submittedName>
        <fullName evidence="5">Transcriptional regulator GlxA family with amidase domain</fullName>
    </submittedName>
</protein>
<accession>A0A543CPQ4</accession>
<keyword evidence="2" id="KW-0238">DNA-binding</keyword>
<dbReference type="InterPro" id="IPR018062">
    <property type="entry name" value="HTH_AraC-typ_CS"/>
</dbReference>
<dbReference type="PANTHER" id="PTHR43130">
    <property type="entry name" value="ARAC-FAMILY TRANSCRIPTIONAL REGULATOR"/>
    <property type="match status" value="1"/>
</dbReference>
<dbReference type="GO" id="GO:0043565">
    <property type="term" value="F:sequence-specific DNA binding"/>
    <property type="evidence" value="ECO:0007669"/>
    <property type="project" value="InterPro"/>
</dbReference>